<evidence type="ECO:0000256" key="1">
    <source>
        <dbReference type="SAM" id="Phobius"/>
    </source>
</evidence>
<sequence>MTHVFATYAFQIGIQSGDIPLGAADSLFMFPILAFAAFFVLRGVTKRTKEIAA</sequence>
<name>A0A1J5P8Y8_9ZZZZ</name>
<gene>
    <name evidence="2" type="ORF">GALL_507110</name>
</gene>
<evidence type="ECO:0000313" key="2">
    <source>
        <dbReference type="EMBL" id="OIQ67710.1"/>
    </source>
</evidence>
<keyword evidence="1" id="KW-0472">Membrane</keyword>
<keyword evidence="1" id="KW-1133">Transmembrane helix</keyword>
<protein>
    <submittedName>
        <fullName evidence="2">Uncharacterized protein</fullName>
    </submittedName>
</protein>
<organism evidence="2">
    <name type="scientific">mine drainage metagenome</name>
    <dbReference type="NCBI Taxonomy" id="410659"/>
    <lineage>
        <taxon>unclassified sequences</taxon>
        <taxon>metagenomes</taxon>
        <taxon>ecological metagenomes</taxon>
    </lineage>
</organism>
<keyword evidence="1" id="KW-0812">Transmembrane</keyword>
<dbReference type="AlphaFoldDB" id="A0A1J5P8Y8"/>
<reference evidence="2" key="1">
    <citation type="submission" date="2016-10" db="EMBL/GenBank/DDBJ databases">
        <title>Sequence of Gallionella enrichment culture.</title>
        <authorList>
            <person name="Poehlein A."/>
            <person name="Muehling M."/>
            <person name="Daniel R."/>
        </authorList>
    </citation>
    <scope>NUCLEOTIDE SEQUENCE</scope>
</reference>
<dbReference type="EMBL" id="MLJW01005754">
    <property type="protein sequence ID" value="OIQ67710.1"/>
    <property type="molecule type" value="Genomic_DNA"/>
</dbReference>
<feature type="transmembrane region" description="Helical" evidence="1">
    <location>
        <begin position="26"/>
        <end position="44"/>
    </location>
</feature>
<accession>A0A1J5P8Y8</accession>
<proteinExistence type="predicted"/>
<comment type="caution">
    <text evidence="2">The sequence shown here is derived from an EMBL/GenBank/DDBJ whole genome shotgun (WGS) entry which is preliminary data.</text>
</comment>